<comment type="catalytic activity">
    <reaction evidence="7">
        <text>shikimate + ATP = 3-phosphoshikimate + ADP + H(+)</text>
        <dbReference type="Rhea" id="RHEA:13121"/>
        <dbReference type="ChEBI" id="CHEBI:15378"/>
        <dbReference type="ChEBI" id="CHEBI:30616"/>
        <dbReference type="ChEBI" id="CHEBI:36208"/>
        <dbReference type="ChEBI" id="CHEBI:145989"/>
        <dbReference type="ChEBI" id="CHEBI:456216"/>
        <dbReference type="EC" id="2.7.1.71"/>
    </reaction>
</comment>
<comment type="subunit">
    <text evidence="7">Monomer.</text>
</comment>
<feature type="binding site" evidence="7">
    <location>
        <position position="178"/>
    </location>
    <ligand>
        <name>ATP</name>
        <dbReference type="ChEBI" id="CHEBI:30616"/>
    </ligand>
</feature>
<dbReference type="InterPro" id="IPR031322">
    <property type="entry name" value="Shikimate/glucono_kinase"/>
</dbReference>
<keyword evidence="2 7" id="KW-0808">Transferase</keyword>
<feature type="binding site" evidence="7">
    <location>
        <position position="106"/>
    </location>
    <ligand>
        <name>substrate</name>
    </ligand>
</feature>
<keyword evidence="7" id="KW-0479">Metal-binding</keyword>
<feature type="binding site" evidence="7">
    <location>
        <position position="44"/>
    </location>
    <ligand>
        <name>substrate</name>
    </ligand>
</feature>
<dbReference type="InterPro" id="IPR027417">
    <property type="entry name" value="P-loop_NTPase"/>
</dbReference>
<dbReference type="CDD" id="cd00464">
    <property type="entry name" value="SK"/>
    <property type="match status" value="1"/>
</dbReference>
<dbReference type="EMBL" id="BMJI01000002">
    <property type="protein sequence ID" value="GGC82651.1"/>
    <property type="molecule type" value="Genomic_DNA"/>
</dbReference>
<evidence type="ECO:0000313" key="8">
    <source>
        <dbReference type="EMBL" id="GGC82651.1"/>
    </source>
</evidence>
<keyword evidence="1 7" id="KW-0028">Amino-acid biosynthesis</keyword>
<dbReference type="InterPro" id="IPR000623">
    <property type="entry name" value="Shikimate_kinase/TSH1"/>
</dbReference>
<keyword evidence="3 7" id="KW-0547">Nucleotide-binding</keyword>
<dbReference type="PANTHER" id="PTHR21087:SF16">
    <property type="entry name" value="SHIKIMATE KINASE 1, CHLOROPLASTIC"/>
    <property type="match status" value="1"/>
</dbReference>
<dbReference type="Proteomes" id="UP000597761">
    <property type="component" value="Unassembled WGS sequence"/>
</dbReference>
<keyword evidence="7" id="KW-0460">Magnesium</keyword>
<protein>
    <recommendedName>
        <fullName evidence="7">Shikimate kinase</fullName>
        <shortName evidence="7">SK</shortName>
        <ecNumber evidence="7">2.7.1.71</ecNumber>
    </recommendedName>
</protein>
<dbReference type="SUPFAM" id="SSF52540">
    <property type="entry name" value="P-loop containing nucleoside triphosphate hydrolases"/>
    <property type="match status" value="1"/>
</dbReference>
<feature type="binding site" evidence="7">
    <location>
        <position position="26"/>
    </location>
    <ligand>
        <name>Mg(2+)</name>
        <dbReference type="ChEBI" id="CHEBI:18420"/>
    </ligand>
</feature>
<feature type="binding site" evidence="7">
    <location>
        <position position="161"/>
    </location>
    <ligand>
        <name>substrate</name>
    </ligand>
</feature>
<comment type="caution">
    <text evidence="8">The sequence shown here is derived from an EMBL/GenBank/DDBJ whole genome shotgun (WGS) entry which is preliminary data.</text>
</comment>
<proteinExistence type="inferred from homology"/>
<dbReference type="HAMAP" id="MF_00109">
    <property type="entry name" value="Shikimate_kinase"/>
    <property type="match status" value="1"/>
</dbReference>
<dbReference type="EC" id="2.7.1.71" evidence="7"/>
<comment type="function">
    <text evidence="7">Catalyzes the specific phosphorylation of the 3-hydroxyl group of shikimic acid using ATP as a cosubstrate.</text>
</comment>
<evidence type="ECO:0000313" key="9">
    <source>
        <dbReference type="Proteomes" id="UP000597761"/>
    </source>
</evidence>
<name>A0ABQ1NSC0_9MICC</name>
<feature type="binding site" evidence="7">
    <location>
        <begin position="22"/>
        <end position="27"/>
    </location>
    <ligand>
        <name>ATP</name>
        <dbReference type="ChEBI" id="CHEBI:30616"/>
    </ligand>
</feature>
<evidence type="ECO:0000256" key="1">
    <source>
        <dbReference type="ARBA" id="ARBA00022605"/>
    </source>
</evidence>
<keyword evidence="6 7" id="KW-0057">Aromatic amino acid biosynthesis</keyword>
<evidence type="ECO:0000256" key="5">
    <source>
        <dbReference type="ARBA" id="ARBA00022840"/>
    </source>
</evidence>
<evidence type="ECO:0000256" key="2">
    <source>
        <dbReference type="ARBA" id="ARBA00022679"/>
    </source>
</evidence>
<evidence type="ECO:0000256" key="6">
    <source>
        <dbReference type="ARBA" id="ARBA00023141"/>
    </source>
</evidence>
<gene>
    <name evidence="7" type="primary">aroK</name>
    <name evidence="8" type="ORF">GCM10011512_06760</name>
</gene>
<reference evidence="9" key="1">
    <citation type="journal article" date="2019" name="Int. J. Syst. Evol. Microbiol.">
        <title>The Global Catalogue of Microorganisms (GCM) 10K type strain sequencing project: providing services to taxonomists for standard genome sequencing and annotation.</title>
        <authorList>
            <consortium name="The Broad Institute Genomics Platform"/>
            <consortium name="The Broad Institute Genome Sequencing Center for Infectious Disease"/>
            <person name="Wu L."/>
            <person name="Ma J."/>
        </authorList>
    </citation>
    <scope>NUCLEOTIDE SEQUENCE [LARGE SCALE GENOMIC DNA]</scope>
    <source>
        <strain evidence="9">CGMCC 1.15480</strain>
    </source>
</reference>
<evidence type="ECO:0000256" key="4">
    <source>
        <dbReference type="ARBA" id="ARBA00022777"/>
    </source>
</evidence>
<accession>A0ABQ1NSC0</accession>
<sequence length="198" mass="22084">MTPHPGPPAALLKPVVIIGPMAAGKSFLGMWMADLFGYTFIDADQVIVSRHGSIQEIFVEHGEERFRELERDTICDLLGEHRPPPHDVHANASGTDSGALVLSVGGGAPMHPDIAQALADTVVVYLKTDLETVLPRITGTFTRPMLRPDPRRRWTELYEQRRPTFERLADITLDVPGRPIQDIAIELNNRLLHWEENA</sequence>
<keyword evidence="7" id="KW-0963">Cytoplasm</keyword>
<dbReference type="PANTHER" id="PTHR21087">
    <property type="entry name" value="SHIKIMATE KINASE"/>
    <property type="match status" value="1"/>
</dbReference>
<comment type="subcellular location">
    <subcellularLocation>
        <location evidence="7">Cytoplasm</location>
    </subcellularLocation>
</comment>
<organism evidence="8 9">
    <name type="scientific">Tersicoccus solisilvae</name>
    <dbReference type="NCBI Taxonomy" id="1882339"/>
    <lineage>
        <taxon>Bacteria</taxon>
        <taxon>Bacillati</taxon>
        <taxon>Actinomycetota</taxon>
        <taxon>Actinomycetes</taxon>
        <taxon>Micrococcales</taxon>
        <taxon>Micrococcaceae</taxon>
        <taxon>Tersicoccus</taxon>
    </lineage>
</organism>
<dbReference type="RefSeq" id="WP_229659745.1">
    <property type="nucleotide sequence ID" value="NZ_BMJI01000002.1"/>
</dbReference>
<comment type="pathway">
    <text evidence="7">Metabolic intermediate biosynthesis; chorismate biosynthesis; chorismate from D-erythrose 4-phosphate and phosphoenolpyruvate: step 5/7.</text>
</comment>
<dbReference type="PRINTS" id="PR01100">
    <property type="entry name" value="SHIKIMTKNASE"/>
</dbReference>
<dbReference type="Pfam" id="PF01202">
    <property type="entry name" value="SKI"/>
    <property type="match status" value="1"/>
</dbReference>
<comment type="similarity">
    <text evidence="7">Belongs to the shikimate kinase family.</text>
</comment>
<keyword evidence="5 7" id="KW-0067">ATP-binding</keyword>
<feature type="binding site" evidence="7">
    <location>
        <position position="143"/>
    </location>
    <ligand>
        <name>ATP</name>
        <dbReference type="ChEBI" id="CHEBI:30616"/>
    </ligand>
</feature>
<keyword evidence="9" id="KW-1185">Reference proteome</keyword>
<comment type="cofactor">
    <cofactor evidence="7">
        <name>Mg(2+)</name>
        <dbReference type="ChEBI" id="CHEBI:18420"/>
    </cofactor>
    <text evidence="7">Binds 1 Mg(2+) ion per subunit.</text>
</comment>
<dbReference type="Gene3D" id="3.40.50.300">
    <property type="entry name" value="P-loop containing nucleotide triphosphate hydrolases"/>
    <property type="match status" value="1"/>
</dbReference>
<evidence type="ECO:0000256" key="7">
    <source>
        <dbReference type="HAMAP-Rule" id="MF_00109"/>
    </source>
</evidence>
<feature type="binding site" evidence="7">
    <location>
        <position position="67"/>
    </location>
    <ligand>
        <name>substrate</name>
    </ligand>
</feature>
<keyword evidence="4 7" id="KW-0418">Kinase</keyword>
<evidence type="ECO:0000256" key="3">
    <source>
        <dbReference type="ARBA" id="ARBA00022741"/>
    </source>
</evidence>